<dbReference type="Gene3D" id="3.90.70.10">
    <property type="entry name" value="Cysteine proteinases"/>
    <property type="match status" value="1"/>
</dbReference>
<evidence type="ECO:0000313" key="2">
    <source>
        <dbReference type="EMBL" id="KYG66555.1"/>
    </source>
</evidence>
<dbReference type="SUPFAM" id="SSF54001">
    <property type="entry name" value="Cysteine proteinases"/>
    <property type="match status" value="1"/>
</dbReference>
<sequence>MKKIIMSLLVLGAMQPAFADSRYPKNIPARTFGSNQDVGSCQAESFVTAIEHQLANHGLFFRASLQHLHAFIWKDREDAKKVDAGLDMTATSMALVNRYSGVIPEYLLPEDLEGVVESSLSTQGGSGKGLRPKIEDMGIYDDRVPVQNFRYSSSFWSFKPGHSNTRSVNDFFNVVRSGRMVTLSFDSAFMYKFSPVTGLLAAPYQTDESLLKTSNHSIAVVGFDDDLGGVIVRNTWNGAHALRAVVVDEGNLSDAERGDLAKFRRKISKKILPGYYLFPYKFIQDMAARGVGGYYEINLDLGAFANVSSDYSKDYEVLKTFFSCDRTELKRSLESVGRSIDFFENPNISEDKKDGYLKRIKMVIYSQMSQSRRTLSFAKQSRRVDGTIDRVKDFYDGKFKNYYCGGHYKDPETNFWPLRGKDRVLENPEFLKLVRQLSISPNDFSAWYELFKLLSKKEYLNDIN</sequence>
<evidence type="ECO:0008006" key="4">
    <source>
        <dbReference type="Google" id="ProtNLM"/>
    </source>
</evidence>
<accession>A0A150WQS8</accession>
<keyword evidence="1" id="KW-0732">Signal</keyword>
<gene>
    <name evidence="2" type="ORF">AZI86_05790</name>
</gene>
<proteinExistence type="predicted"/>
<reference evidence="2 3" key="1">
    <citation type="submission" date="2016-03" db="EMBL/GenBank/DDBJ databases">
        <authorList>
            <person name="Ploux O."/>
        </authorList>
    </citation>
    <scope>NUCLEOTIDE SEQUENCE [LARGE SCALE GENOMIC DNA]</scope>
    <source>
        <strain evidence="2 3">R0</strain>
    </source>
</reference>
<dbReference type="EMBL" id="LUKE01000001">
    <property type="protein sequence ID" value="KYG66555.1"/>
    <property type="molecule type" value="Genomic_DNA"/>
</dbReference>
<dbReference type="RefSeq" id="WP_061834119.1">
    <property type="nucleotide sequence ID" value="NZ_LUKE01000001.1"/>
</dbReference>
<protein>
    <recommendedName>
        <fullName evidence="4">Peptidase C1A papain C-terminal domain-containing protein</fullName>
    </recommendedName>
</protein>
<feature type="chain" id="PRO_5007573616" description="Peptidase C1A papain C-terminal domain-containing protein" evidence="1">
    <location>
        <begin position="20"/>
        <end position="464"/>
    </location>
</feature>
<keyword evidence="3" id="KW-1185">Reference proteome</keyword>
<feature type="signal peptide" evidence="1">
    <location>
        <begin position="1"/>
        <end position="19"/>
    </location>
</feature>
<comment type="caution">
    <text evidence="2">The sequence shown here is derived from an EMBL/GenBank/DDBJ whole genome shotgun (WGS) entry which is preliminary data.</text>
</comment>
<evidence type="ECO:0000313" key="3">
    <source>
        <dbReference type="Proteomes" id="UP000075320"/>
    </source>
</evidence>
<name>A0A150WQS8_BDEBC</name>
<dbReference type="InterPro" id="IPR038765">
    <property type="entry name" value="Papain-like_cys_pep_sf"/>
</dbReference>
<dbReference type="AlphaFoldDB" id="A0A150WQS8"/>
<dbReference type="Proteomes" id="UP000075320">
    <property type="component" value="Unassembled WGS sequence"/>
</dbReference>
<organism evidence="2 3">
    <name type="scientific">Bdellovibrio bacteriovorus</name>
    <dbReference type="NCBI Taxonomy" id="959"/>
    <lineage>
        <taxon>Bacteria</taxon>
        <taxon>Pseudomonadati</taxon>
        <taxon>Bdellovibrionota</taxon>
        <taxon>Bdellovibrionia</taxon>
        <taxon>Bdellovibrionales</taxon>
        <taxon>Pseudobdellovibrionaceae</taxon>
        <taxon>Bdellovibrio</taxon>
    </lineage>
</organism>
<evidence type="ECO:0000256" key="1">
    <source>
        <dbReference type="SAM" id="SignalP"/>
    </source>
</evidence>